<dbReference type="AlphaFoldDB" id="A0A6J4SMJ8"/>
<dbReference type="NCBIfam" id="TIGR01167">
    <property type="entry name" value="LPXTG_anchor"/>
    <property type="match status" value="1"/>
</dbReference>
<evidence type="ECO:0000256" key="3">
    <source>
        <dbReference type="SAM" id="SignalP"/>
    </source>
</evidence>
<dbReference type="EMBL" id="CADCVR010000058">
    <property type="protein sequence ID" value="CAA9498017.1"/>
    <property type="molecule type" value="Genomic_DNA"/>
</dbReference>
<name>A0A6J4SMJ8_9ACTN</name>
<feature type="signal peptide" evidence="3">
    <location>
        <begin position="1"/>
        <end position="24"/>
    </location>
</feature>
<keyword evidence="2" id="KW-0812">Transmembrane</keyword>
<reference evidence="4" key="1">
    <citation type="submission" date="2020-02" db="EMBL/GenBank/DDBJ databases">
        <authorList>
            <person name="Meier V. D."/>
        </authorList>
    </citation>
    <scope>NUCLEOTIDE SEQUENCE</scope>
    <source>
        <strain evidence="4">AVDCRST_MAG53</strain>
    </source>
</reference>
<gene>
    <name evidence="4" type="ORF">AVDCRST_MAG53-2231</name>
</gene>
<organism evidence="4">
    <name type="scientific">uncultured Solirubrobacteraceae bacterium</name>
    <dbReference type="NCBI Taxonomy" id="1162706"/>
    <lineage>
        <taxon>Bacteria</taxon>
        <taxon>Bacillati</taxon>
        <taxon>Actinomycetota</taxon>
        <taxon>Thermoleophilia</taxon>
        <taxon>Solirubrobacterales</taxon>
        <taxon>Solirubrobacteraceae</taxon>
        <taxon>environmental samples</taxon>
    </lineage>
</organism>
<proteinExistence type="predicted"/>
<protein>
    <recommendedName>
        <fullName evidence="5">Gram-positive cocci surface proteins LPxTG domain-containing protein</fullName>
    </recommendedName>
</protein>
<keyword evidence="2" id="KW-0472">Membrane</keyword>
<keyword evidence="3" id="KW-0732">Signal</keyword>
<evidence type="ECO:0000313" key="4">
    <source>
        <dbReference type="EMBL" id="CAA9498017.1"/>
    </source>
</evidence>
<feature type="region of interest" description="Disordered" evidence="1">
    <location>
        <begin position="25"/>
        <end position="108"/>
    </location>
</feature>
<feature type="chain" id="PRO_5027078397" description="Gram-positive cocci surface proteins LPxTG domain-containing protein" evidence="3">
    <location>
        <begin position="25"/>
        <end position="137"/>
    </location>
</feature>
<sequence>MHAPRRLVGLLTSGLLTLVAVAPAAAQSPGDQPDAGPSAQAQDAGPAGTLPPLTPEPQTSQPGTPGGGDTGSRGSRSRREEPPPRDASPGPGRPSATNVTRTGLPDTGADADVIGLLGVALMLLGIGLRLRIADVRR</sequence>
<accession>A0A6J4SMJ8</accession>
<keyword evidence="2" id="KW-1133">Transmembrane helix</keyword>
<evidence type="ECO:0000256" key="2">
    <source>
        <dbReference type="SAM" id="Phobius"/>
    </source>
</evidence>
<evidence type="ECO:0000256" key="1">
    <source>
        <dbReference type="SAM" id="MobiDB-lite"/>
    </source>
</evidence>
<feature type="transmembrane region" description="Helical" evidence="2">
    <location>
        <begin position="113"/>
        <end position="132"/>
    </location>
</feature>
<evidence type="ECO:0008006" key="5">
    <source>
        <dbReference type="Google" id="ProtNLM"/>
    </source>
</evidence>